<feature type="signal peptide" evidence="1">
    <location>
        <begin position="1"/>
        <end position="22"/>
    </location>
</feature>
<evidence type="ECO:0000256" key="1">
    <source>
        <dbReference type="SAM" id="SignalP"/>
    </source>
</evidence>
<dbReference type="Proteomes" id="UP001432322">
    <property type="component" value="Unassembled WGS sequence"/>
</dbReference>
<keyword evidence="3" id="KW-1185">Reference proteome</keyword>
<evidence type="ECO:0000313" key="3">
    <source>
        <dbReference type="Proteomes" id="UP001432322"/>
    </source>
</evidence>
<accession>A0AAV5VCD2</accession>
<comment type="caution">
    <text evidence="2">The sequence shown here is derived from an EMBL/GenBank/DDBJ whole genome shotgun (WGS) entry which is preliminary data.</text>
</comment>
<feature type="non-terminal residue" evidence="2">
    <location>
        <position position="1"/>
    </location>
</feature>
<dbReference type="EMBL" id="BTSY01000002">
    <property type="protein sequence ID" value="GMT16382.1"/>
    <property type="molecule type" value="Genomic_DNA"/>
</dbReference>
<feature type="chain" id="PRO_5043652518" evidence="1">
    <location>
        <begin position="23"/>
        <end position="68"/>
    </location>
</feature>
<sequence>KRSGLNFLRILATVMCSSRVLSPPTEKVSPKNWIAMASTSSPSAPAPLPAVSESPMAATISISAGLSE</sequence>
<protein>
    <submittedName>
        <fullName evidence="2">Uncharacterized protein</fullName>
    </submittedName>
</protein>
<keyword evidence="1" id="KW-0732">Signal</keyword>
<reference evidence="2" key="1">
    <citation type="submission" date="2023-10" db="EMBL/GenBank/DDBJ databases">
        <title>Genome assembly of Pristionchus species.</title>
        <authorList>
            <person name="Yoshida K."/>
            <person name="Sommer R.J."/>
        </authorList>
    </citation>
    <scope>NUCLEOTIDE SEQUENCE</scope>
    <source>
        <strain evidence="2">RS5133</strain>
    </source>
</reference>
<dbReference type="AlphaFoldDB" id="A0AAV5VCD2"/>
<gene>
    <name evidence="2" type="ORF">PFISCL1PPCAC_7679</name>
</gene>
<organism evidence="2 3">
    <name type="scientific">Pristionchus fissidentatus</name>
    <dbReference type="NCBI Taxonomy" id="1538716"/>
    <lineage>
        <taxon>Eukaryota</taxon>
        <taxon>Metazoa</taxon>
        <taxon>Ecdysozoa</taxon>
        <taxon>Nematoda</taxon>
        <taxon>Chromadorea</taxon>
        <taxon>Rhabditida</taxon>
        <taxon>Rhabditina</taxon>
        <taxon>Diplogasteromorpha</taxon>
        <taxon>Diplogasteroidea</taxon>
        <taxon>Neodiplogasteridae</taxon>
        <taxon>Pristionchus</taxon>
    </lineage>
</organism>
<evidence type="ECO:0000313" key="2">
    <source>
        <dbReference type="EMBL" id="GMT16382.1"/>
    </source>
</evidence>
<name>A0AAV5VCD2_9BILA</name>
<proteinExistence type="predicted"/>